<dbReference type="PRINTS" id="PR01071">
    <property type="entry name" value="ACOABIOTINCC"/>
</dbReference>
<comment type="caution">
    <text evidence="10">The sequence shown here is derived from an EMBL/GenBank/DDBJ whole genome shotgun (WGS) entry which is preliminary data.</text>
</comment>
<gene>
    <name evidence="10" type="ORF">FC88_GL000861</name>
</gene>
<dbReference type="PANTHER" id="PTHR45266:SF3">
    <property type="entry name" value="OXALOACETATE DECARBOXYLASE ALPHA CHAIN"/>
    <property type="match status" value="1"/>
</dbReference>
<evidence type="ECO:0000256" key="6">
    <source>
        <dbReference type="ARBA" id="ARBA00023160"/>
    </source>
</evidence>
<sequence length="135" mass="15047">MNEMELDKVQKMIELMNKAGLSHLEIDDKEGHIVLERNITSSENVAPRQTISPELTSEEKTITAPFVGTFYSSEQPDKAPLVKPGDKVTKGQSIAIIEAMKMMNEVKADRDGVVDKILVSNGDPVEYDQPLFMLK</sequence>
<evidence type="ECO:0000256" key="8">
    <source>
        <dbReference type="RuleBase" id="RU364072"/>
    </source>
</evidence>
<evidence type="ECO:0000256" key="4">
    <source>
        <dbReference type="ARBA" id="ARBA00022832"/>
    </source>
</evidence>
<dbReference type="PANTHER" id="PTHR45266">
    <property type="entry name" value="OXALOACETATE DECARBOXYLASE ALPHA CHAIN"/>
    <property type="match status" value="1"/>
</dbReference>
<evidence type="ECO:0000256" key="1">
    <source>
        <dbReference type="ARBA" id="ARBA00005194"/>
    </source>
</evidence>
<evidence type="ECO:0000256" key="7">
    <source>
        <dbReference type="ARBA" id="ARBA00023267"/>
    </source>
</evidence>
<dbReference type="InterPro" id="IPR001249">
    <property type="entry name" value="AcCoA_biotinCC"/>
</dbReference>
<keyword evidence="11" id="KW-1185">Reference proteome</keyword>
<evidence type="ECO:0000256" key="5">
    <source>
        <dbReference type="ARBA" id="ARBA00023098"/>
    </source>
</evidence>
<reference evidence="10 11" key="1">
    <citation type="journal article" date="2015" name="Genome Announc.">
        <title>Expanding the biotechnology potential of lactobacilli through comparative genomics of 213 strains and associated genera.</title>
        <authorList>
            <person name="Sun Z."/>
            <person name="Harris H.M."/>
            <person name="McCann A."/>
            <person name="Guo C."/>
            <person name="Argimon S."/>
            <person name="Zhang W."/>
            <person name="Yang X."/>
            <person name="Jeffery I.B."/>
            <person name="Cooney J.C."/>
            <person name="Kagawa T.F."/>
            <person name="Liu W."/>
            <person name="Song Y."/>
            <person name="Salvetti E."/>
            <person name="Wrobel A."/>
            <person name="Rasinkangas P."/>
            <person name="Parkhill J."/>
            <person name="Rea M.C."/>
            <person name="O'Sullivan O."/>
            <person name="Ritari J."/>
            <person name="Douillard F.P."/>
            <person name="Paul Ross R."/>
            <person name="Yang R."/>
            <person name="Briner A.E."/>
            <person name="Felis G.E."/>
            <person name="de Vos W.M."/>
            <person name="Barrangou R."/>
            <person name="Klaenhammer T.R."/>
            <person name="Caufield P.W."/>
            <person name="Cui Y."/>
            <person name="Zhang H."/>
            <person name="O'Toole P.W."/>
        </authorList>
    </citation>
    <scope>NUCLEOTIDE SEQUENCE [LARGE SCALE GENOMIC DNA]</scope>
    <source>
        <strain evidence="10 11">JCM 17355</strain>
    </source>
</reference>
<evidence type="ECO:0000259" key="9">
    <source>
        <dbReference type="PROSITE" id="PS50968"/>
    </source>
</evidence>
<comment type="function">
    <text evidence="8">This protein is a component of the acetyl coenzyme A carboxylase complex; first, biotin carboxylase catalyzes the carboxylation of the carrier protein and then the transcarboxylase transfers the carboxyl group to form malonyl-CoA.</text>
</comment>
<keyword evidence="6 8" id="KW-0275">Fatty acid biosynthesis</keyword>
<feature type="domain" description="Lipoyl-binding" evidence="9">
    <location>
        <begin position="59"/>
        <end position="135"/>
    </location>
</feature>
<comment type="pathway">
    <text evidence="1 8">Lipid metabolism; fatty acid biosynthesis.</text>
</comment>
<keyword evidence="7 8" id="KW-0092">Biotin</keyword>
<proteinExistence type="predicted"/>
<protein>
    <recommendedName>
        <fullName evidence="2 8">Biotin carboxyl carrier protein of acetyl-CoA carboxylase</fullName>
    </recommendedName>
</protein>
<dbReference type="SUPFAM" id="SSF51230">
    <property type="entry name" value="Single hybrid motif"/>
    <property type="match status" value="1"/>
</dbReference>
<keyword evidence="4 8" id="KW-0276">Fatty acid metabolism</keyword>
<accession>A0ABR5P519</accession>
<dbReference type="InterPro" id="IPR000089">
    <property type="entry name" value="Biotin_lipoyl"/>
</dbReference>
<keyword evidence="3 8" id="KW-0444">Lipid biosynthesis</keyword>
<dbReference type="Pfam" id="PF00364">
    <property type="entry name" value="Biotin_lipoyl"/>
    <property type="match status" value="1"/>
</dbReference>
<evidence type="ECO:0000256" key="2">
    <source>
        <dbReference type="ARBA" id="ARBA00017562"/>
    </source>
</evidence>
<name>A0ABR5P519_9LACO</name>
<evidence type="ECO:0000313" key="10">
    <source>
        <dbReference type="EMBL" id="KRK92403.1"/>
    </source>
</evidence>
<keyword evidence="5 8" id="KW-0443">Lipid metabolism</keyword>
<dbReference type="InterPro" id="IPR011053">
    <property type="entry name" value="Single_hybrid_motif"/>
</dbReference>
<dbReference type="EMBL" id="AZDO01000108">
    <property type="protein sequence ID" value="KRK92403.1"/>
    <property type="molecule type" value="Genomic_DNA"/>
</dbReference>
<dbReference type="Gene3D" id="2.40.50.100">
    <property type="match status" value="1"/>
</dbReference>
<dbReference type="Proteomes" id="UP000051379">
    <property type="component" value="Unassembled WGS sequence"/>
</dbReference>
<organism evidence="10 11">
    <name type="scientific">Companilactobacillus futsaii JCM 17355</name>
    <dbReference type="NCBI Taxonomy" id="1423818"/>
    <lineage>
        <taxon>Bacteria</taxon>
        <taxon>Bacillati</taxon>
        <taxon>Bacillota</taxon>
        <taxon>Bacilli</taxon>
        <taxon>Lactobacillales</taxon>
        <taxon>Lactobacillaceae</taxon>
        <taxon>Companilactobacillus</taxon>
    </lineage>
</organism>
<dbReference type="InterPro" id="IPR001882">
    <property type="entry name" value="Biotin_BS"/>
</dbReference>
<dbReference type="PROSITE" id="PS50968">
    <property type="entry name" value="BIOTINYL_LIPOYL"/>
    <property type="match status" value="1"/>
</dbReference>
<dbReference type="PROSITE" id="PS00188">
    <property type="entry name" value="BIOTIN"/>
    <property type="match status" value="1"/>
</dbReference>
<evidence type="ECO:0000313" key="11">
    <source>
        <dbReference type="Proteomes" id="UP000051379"/>
    </source>
</evidence>
<evidence type="ECO:0000256" key="3">
    <source>
        <dbReference type="ARBA" id="ARBA00022516"/>
    </source>
</evidence>
<dbReference type="CDD" id="cd06850">
    <property type="entry name" value="biotinyl_domain"/>
    <property type="match status" value="1"/>
</dbReference>
<dbReference type="InterPro" id="IPR050709">
    <property type="entry name" value="Biotin_Carboxyl_Carrier/Decarb"/>
</dbReference>